<dbReference type="Proteomes" id="UP000613740">
    <property type="component" value="Unassembled WGS sequence"/>
</dbReference>
<evidence type="ECO:0000313" key="3">
    <source>
        <dbReference type="Proteomes" id="UP000613740"/>
    </source>
</evidence>
<dbReference type="EMBL" id="JAEHOD010000020">
    <property type="protein sequence ID" value="KAG2447908.1"/>
    <property type="molecule type" value="Genomic_DNA"/>
</dbReference>
<reference evidence="2" key="1">
    <citation type="journal article" date="2020" name="bioRxiv">
        <title>Comparative genomics of Chlamydomonas.</title>
        <authorList>
            <person name="Craig R.J."/>
            <person name="Hasan A.R."/>
            <person name="Ness R.W."/>
            <person name="Keightley P.D."/>
        </authorList>
    </citation>
    <scope>NUCLEOTIDE SEQUENCE</scope>
    <source>
        <strain evidence="2">CCAP 11/173</strain>
    </source>
</reference>
<comment type="caution">
    <text evidence="2">The sequence shown here is derived from an EMBL/GenBank/DDBJ whole genome shotgun (WGS) entry which is preliminary data.</text>
</comment>
<evidence type="ECO:0000256" key="1">
    <source>
        <dbReference type="SAM" id="MobiDB-lite"/>
    </source>
</evidence>
<protein>
    <submittedName>
        <fullName evidence="2">Uncharacterized protein</fullName>
    </submittedName>
</protein>
<proteinExistence type="predicted"/>
<dbReference type="AlphaFoldDB" id="A0A836B5D1"/>
<evidence type="ECO:0000313" key="2">
    <source>
        <dbReference type="EMBL" id="KAG2447908.1"/>
    </source>
</evidence>
<feature type="compositionally biased region" description="Polar residues" evidence="1">
    <location>
        <begin position="1"/>
        <end position="15"/>
    </location>
</feature>
<sequence length="89" mass="9083">MSSSHAGSPATSTPGMSPGALLTTPQGVLNWACSPPAAPGPAPLRLVNLDKLSIAREKGASVVACQLFSAVPSRQEVDGFLAAVEKRWA</sequence>
<accession>A0A836B5D1</accession>
<organism evidence="2 3">
    <name type="scientific">Chlamydomonas schloesseri</name>
    <dbReference type="NCBI Taxonomy" id="2026947"/>
    <lineage>
        <taxon>Eukaryota</taxon>
        <taxon>Viridiplantae</taxon>
        <taxon>Chlorophyta</taxon>
        <taxon>core chlorophytes</taxon>
        <taxon>Chlorophyceae</taxon>
        <taxon>CS clade</taxon>
        <taxon>Chlamydomonadales</taxon>
        <taxon>Chlamydomonadaceae</taxon>
        <taxon>Chlamydomonas</taxon>
    </lineage>
</organism>
<keyword evidence="3" id="KW-1185">Reference proteome</keyword>
<gene>
    <name evidence="2" type="ORF">HYH02_007362</name>
</gene>
<feature type="region of interest" description="Disordered" evidence="1">
    <location>
        <begin position="1"/>
        <end position="21"/>
    </location>
</feature>
<name>A0A836B5D1_9CHLO</name>